<keyword evidence="2" id="KW-1185">Reference proteome</keyword>
<accession>A0ABU0ZEM2</accession>
<protein>
    <submittedName>
        <fullName evidence="1">Uncharacterized protein</fullName>
    </submittedName>
</protein>
<comment type="caution">
    <text evidence="1">The sequence shown here is derived from an EMBL/GenBank/DDBJ whole genome shotgun (WGS) entry which is preliminary data.</text>
</comment>
<dbReference type="EMBL" id="JAVHUY010000010">
    <property type="protein sequence ID" value="MDQ7905505.1"/>
    <property type="molecule type" value="Genomic_DNA"/>
</dbReference>
<gene>
    <name evidence="1" type="ORF">RB614_13325</name>
</gene>
<evidence type="ECO:0000313" key="2">
    <source>
        <dbReference type="Proteomes" id="UP001230908"/>
    </source>
</evidence>
<sequence>MHAIKRTLDFIGDTISFTTPSGVTVELRWIREGVYRVEVLAAGPVATLVEDLCGSYSDEATARLVARGYALMYAAEANAADAAEVLRVDITDAIAEAMRRRNSRRVAQLNRLADRLETPAERALVDDVRAHLTAVHGGGAALPARSWREIRDRHRAALARDRQPAA</sequence>
<name>A0ABU0ZEM2_9ACTN</name>
<reference evidence="1 2" key="1">
    <citation type="submission" date="2023-08" db="EMBL/GenBank/DDBJ databases">
        <title>Phytohabitans sansha sp. nov., isolated from marine sediment.</title>
        <authorList>
            <person name="Zhao Y."/>
            <person name="Yi K."/>
        </authorList>
    </citation>
    <scope>NUCLEOTIDE SEQUENCE [LARGE SCALE GENOMIC DNA]</scope>
    <source>
        <strain evidence="1 2">ZYX-F-186</strain>
    </source>
</reference>
<dbReference type="Proteomes" id="UP001230908">
    <property type="component" value="Unassembled WGS sequence"/>
</dbReference>
<dbReference type="RefSeq" id="WP_308712771.1">
    <property type="nucleotide sequence ID" value="NZ_JAVHUY010000010.1"/>
</dbReference>
<proteinExistence type="predicted"/>
<evidence type="ECO:0000313" key="1">
    <source>
        <dbReference type="EMBL" id="MDQ7905505.1"/>
    </source>
</evidence>
<organism evidence="1 2">
    <name type="scientific">Phytohabitans maris</name>
    <dbReference type="NCBI Taxonomy" id="3071409"/>
    <lineage>
        <taxon>Bacteria</taxon>
        <taxon>Bacillati</taxon>
        <taxon>Actinomycetota</taxon>
        <taxon>Actinomycetes</taxon>
        <taxon>Micromonosporales</taxon>
        <taxon>Micromonosporaceae</taxon>
    </lineage>
</organism>